<dbReference type="PANTHER" id="PTHR21532">
    <property type="entry name" value="PHOSPHODIESTERASE HL"/>
    <property type="match status" value="1"/>
</dbReference>
<reference evidence="12 13" key="1">
    <citation type="journal article" date="2011" name="Proc. Natl. Acad. Sci. U.S.A.">
        <title>Niche of harmful alga Aureococcus anophagefferens revealed through ecogenomics.</title>
        <authorList>
            <person name="Gobler C.J."/>
            <person name="Berry D.L."/>
            <person name="Dyhrman S.T."/>
            <person name="Wilhelm S.W."/>
            <person name="Salamov A."/>
            <person name="Lobanov A.V."/>
            <person name="Zhang Y."/>
            <person name="Collier J.L."/>
            <person name="Wurch L.L."/>
            <person name="Kustka A.B."/>
            <person name="Dill B.D."/>
            <person name="Shah M."/>
            <person name="VerBerkmoes N.C."/>
            <person name="Kuo A."/>
            <person name="Terry A."/>
            <person name="Pangilinan J."/>
            <person name="Lindquist E.A."/>
            <person name="Lucas S."/>
            <person name="Paulsen I.T."/>
            <person name="Hattenrath-Lehmann T.K."/>
            <person name="Talmage S.C."/>
            <person name="Walker E.A."/>
            <person name="Koch F."/>
            <person name="Burson A.M."/>
            <person name="Marcoval M.A."/>
            <person name="Tang Y.Z."/>
            <person name="Lecleir G.R."/>
            <person name="Coyne K.J."/>
            <person name="Berg G.M."/>
            <person name="Bertrand E.M."/>
            <person name="Saito M.A."/>
            <person name="Gladyshev V.N."/>
            <person name="Grigoriev I.V."/>
        </authorList>
    </citation>
    <scope>NUCLEOTIDE SEQUENCE [LARGE SCALE GENOMIC DNA]</scope>
    <source>
        <strain evidence="13">CCMP 1984</strain>
    </source>
</reference>
<dbReference type="OrthoDB" id="191651at2759"/>
<proteinExistence type="inferred from homology"/>
<dbReference type="InterPro" id="IPR001202">
    <property type="entry name" value="WW_dom"/>
</dbReference>
<keyword evidence="7" id="KW-0969">Cilium</keyword>
<dbReference type="Gene3D" id="2.20.70.10">
    <property type="match status" value="1"/>
</dbReference>
<dbReference type="SMART" id="SM00456">
    <property type="entry name" value="WW"/>
    <property type="match status" value="1"/>
</dbReference>
<sequence length="1048" mass="113435">MRFNDGESIARDLKDKEGTVFACATPARGYQDEFELFVAAKGPHGNVIETLRADQTINGINFKKGRLLVYCHDLARVHDDPARRTFELEPTLRAVEARMVRKTGVALDDAGDAPAPADKPRTGLSAAFAAVDGRLVVLSEAENAKTVAACDGLVSDNLRNVPATEDARRCDHGEDQATQLACIYGLAHRPTRNASELCDLSRLSGDRLLSHSRHTSYAAHAKMNPYLLLALGVVATSGPSAELSTAWTPVGRRRRDARVAQRTPGISDWSKKLRENYDVVSASDHEWCTLTRYNWACVGDAYAAVLNRTRPYRPWRFQLANLPLGTRVFADGNSYLAERMTTLLCGCHSTDVFKFDVTVVRRSGIIPWLDKADIAVVTMPLGLTFGGDGKKATTLAKKAREALALVGLTVADVLFYARDGGEAAVGNVLREMGKEELEKKAEDSEERMRYVSEGQWSEVSHFVDRNAVLFGGSSTEKEHGEGEYALYVQFRSLVAKVLDSLLEELGCRSEADEARLAIFLRETAESPASGPREEMAKRVLQDLLDIDDFAAFARTMRARNDELETGEAVELERQLSAAADAKARATPETPLGAKHSVFSDSDADLTPVTTPGGGVDWQWSTVWEEAFESAEAANDDFELQHATALSLLEAHERGALPDKDRPFVGWAQALVAVASEMNGLHWAQEPRRARRLHSDLVRQRFAVELRVAQETAFEDSAARAEAAQSAAVGGDDERSACVAAALARCETLRGAVAVARGRCVRNGAVRDANLELGYLTIRGLLHRREDLPSHATEIYDALTSRAEAEAEAHRRGDAAGPDGDGDGDIGDIGDGDGDIGDIGDGRRGARGAAPSAIAADLVAWCALEAELGTVQKRLHGMLGDDGASDQAKAAAVWKLAARRGADDKAAEDEGPKDGAYDAGGGAVSSDGDVLWHEFLDLDTNYCYYVNTATGESQWNPPDEFLPLDESVEVAAGLAEEQAAAYHAEAAHAAYKEELPTSERRIHSLMLDEPVATKWCAFAQTTDSTTPRSAIEMPRTASAKSDVAVRTES</sequence>
<dbReference type="RefSeq" id="XP_009042053.1">
    <property type="nucleotide sequence ID" value="XM_009043805.1"/>
</dbReference>
<dbReference type="InParanoid" id="F0YNQ4"/>
<dbReference type="Gene3D" id="1.20.1520.10">
    <property type="entry name" value="ADP-ribosylation factor-like 2-binding protein, domain"/>
    <property type="match status" value="1"/>
</dbReference>
<evidence type="ECO:0000256" key="3">
    <source>
        <dbReference type="ARBA" id="ARBA00007460"/>
    </source>
</evidence>
<feature type="region of interest" description="Disordered" evidence="10">
    <location>
        <begin position="584"/>
        <end position="611"/>
    </location>
</feature>
<dbReference type="CDD" id="cd00201">
    <property type="entry name" value="WW"/>
    <property type="match status" value="1"/>
</dbReference>
<dbReference type="GO" id="GO:0097546">
    <property type="term" value="C:ciliary base"/>
    <property type="evidence" value="ECO:0007669"/>
    <property type="project" value="TreeGrafter"/>
</dbReference>
<dbReference type="InterPro" id="IPR042541">
    <property type="entry name" value="BART_sf"/>
</dbReference>
<dbReference type="PROSITE" id="PS50020">
    <property type="entry name" value="WW_DOMAIN_2"/>
    <property type="match status" value="1"/>
</dbReference>
<evidence type="ECO:0000256" key="2">
    <source>
        <dbReference type="ARBA" id="ARBA00004496"/>
    </source>
</evidence>
<evidence type="ECO:0000256" key="6">
    <source>
        <dbReference type="ARBA" id="ARBA00023054"/>
    </source>
</evidence>
<dbReference type="KEGG" id="aaf:AURANDRAFT_68165"/>
<organism evidence="13">
    <name type="scientific">Aureococcus anophagefferens</name>
    <name type="common">Harmful bloom alga</name>
    <dbReference type="NCBI Taxonomy" id="44056"/>
    <lineage>
        <taxon>Eukaryota</taxon>
        <taxon>Sar</taxon>
        <taxon>Stramenopiles</taxon>
        <taxon>Ochrophyta</taxon>
        <taxon>Pelagophyceae</taxon>
        <taxon>Pelagomonadales</taxon>
        <taxon>Pelagomonadaceae</taxon>
        <taxon>Aureococcus</taxon>
    </lineage>
</organism>
<evidence type="ECO:0000259" key="11">
    <source>
        <dbReference type="PROSITE" id="PS50020"/>
    </source>
</evidence>
<feature type="domain" description="WW" evidence="11">
    <location>
        <begin position="931"/>
        <end position="959"/>
    </location>
</feature>
<keyword evidence="13" id="KW-1185">Reference proteome</keyword>
<name>F0YNQ4_AURAN</name>
<evidence type="ECO:0000256" key="7">
    <source>
        <dbReference type="ARBA" id="ARBA00023069"/>
    </source>
</evidence>
<evidence type="ECO:0000256" key="9">
    <source>
        <dbReference type="ARBA" id="ARBA00031593"/>
    </source>
</evidence>
<keyword evidence="8" id="KW-0966">Cell projection</keyword>
<feature type="region of interest" description="Disordered" evidence="10">
    <location>
        <begin position="805"/>
        <end position="831"/>
    </location>
</feature>
<dbReference type="Pfam" id="PF00397">
    <property type="entry name" value="WW"/>
    <property type="match status" value="1"/>
</dbReference>
<dbReference type="InterPro" id="IPR023379">
    <property type="entry name" value="BART_dom"/>
</dbReference>
<dbReference type="SUPFAM" id="SSF51045">
    <property type="entry name" value="WW domain"/>
    <property type="match status" value="1"/>
</dbReference>
<evidence type="ECO:0000313" key="12">
    <source>
        <dbReference type="EMBL" id="EGB03257.1"/>
    </source>
</evidence>
<dbReference type="PROSITE" id="PS01159">
    <property type="entry name" value="WW_DOMAIN_1"/>
    <property type="match status" value="1"/>
</dbReference>
<accession>F0YNQ4</accession>
<dbReference type="EMBL" id="GL833180">
    <property type="protein sequence ID" value="EGB03257.1"/>
    <property type="molecule type" value="Genomic_DNA"/>
</dbReference>
<comment type="similarity">
    <text evidence="3">Belongs to the CFAP36 family.</text>
</comment>
<evidence type="ECO:0000256" key="4">
    <source>
        <dbReference type="ARBA" id="ARBA00021815"/>
    </source>
</evidence>
<dbReference type="Pfam" id="PF11527">
    <property type="entry name" value="ARL2_Bind_BART"/>
    <property type="match status" value="1"/>
</dbReference>
<feature type="region of interest" description="Disordered" evidence="10">
    <location>
        <begin position="900"/>
        <end position="919"/>
    </location>
</feature>
<gene>
    <name evidence="12" type="ORF">AURANDRAFT_68165</name>
</gene>
<dbReference type="InterPro" id="IPR038888">
    <property type="entry name" value="CFAP36"/>
</dbReference>
<protein>
    <recommendedName>
        <fullName evidence="4">Cilia- and flagella-associated protein 36</fullName>
    </recommendedName>
    <alternativeName>
        <fullName evidence="9">Coiled-coil domain-containing protein 104</fullName>
    </alternativeName>
</protein>
<dbReference type="GeneID" id="20226636"/>
<comment type="subcellular location">
    <subcellularLocation>
        <location evidence="1">Cell projection</location>
        <location evidence="1">Cilium</location>
    </subcellularLocation>
    <subcellularLocation>
        <location evidence="2">Cytoplasm</location>
    </subcellularLocation>
</comment>
<dbReference type="AlphaFoldDB" id="F0YNQ4"/>
<dbReference type="PANTHER" id="PTHR21532:SF0">
    <property type="entry name" value="CILIA- AND FLAGELLA-ASSOCIATED PROTEIN 36"/>
    <property type="match status" value="1"/>
</dbReference>
<evidence type="ECO:0000256" key="10">
    <source>
        <dbReference type="SAM" id="MobiDB-lite"/>
    </source>
</evidence>
<feature type="compositionally biased region" description="Acidic residues" evidence="10">
    <location>
        <begin position="819"/>
        <end position="831"/>
    </location>
</feature>
<evidence type="ECO:0000313" key="13">
    <source>
        <dbReference type="Proteomes" id="UP000002729"/>
    </source>
</evidence>
<dbReference type="InterPro" id="IPR036020">
    <property type="entry name" value="WW_dom_sf"/>
</dbReference>
<keyword evidence="6" id="KW-0175">Coiled coil</keyword>
<feature type="region of interest" description="Disordered" evidence="10">
    <location>
        <begin position="1024"/>
        <end position="1048"/>
    </location>
</feature>
<dbReference type="GO" id="GO:0005930">
    <property type="term" value="C:axoneme"/>
    <property type="evidence" value="ECO:0007669"/>
    <property type="project" value="TreeGrafter"/>
</dbReference>
<dbReference type="Proteomes" id="UP000002729">
    <property type="component" value="Unassembled WGS sequence"/>
</dbReference>
<evidence type="ECO:0000256" key="5">
    <source>
        <dbReference type="ARBA" id="ARBA00022490"/>
    </source>
</evidence>
<feature type="compositionally biased region" description="Basic and acidic residues" evidence="10">
    <location>
        <begin position="900"/>
        <end position="915"/>
    </location>
</feature>
<evidence type="ECO:0000256" key="8">
    <source>
        <dbReference type="ARBA" id="ARBA00023273"/>
    </source>
</evidence>
<evidence type="ECO:0000256" key="1">
    <source>
        <dbReference type="ARBA" id="ARBA00004138"/>
    </source>
</evidence>
<keyword evidence="5" id="KW-0963">Cytoplasm</keyword>